<feature type="coiled-coil region" evidence="1">
    <location>
        <begin position="921"/>
        <end position="1126"/>
    </location>
</feature>
<dbReference type="HOGENOM" id="CLU_262247_0_0_1"/>
<feature type="compositionally biased region" description="Basic and acidic residues" evidence="2">
    <location>
        <begin position="227"/>
        <end position="236"/>
    </location>
</feature>
<reference evidence="3 4" key="1">
    <citation type="journal article" date="2007" name="Proc. Natl. Acad. Sci. U.S.A.">
        <title>The tiny eukaryote Ostreococcus provides genomic insights into the paradox of plankton speciation.</title>
        <authorList>
            <person name="Palenik B."/>
            <person name="Grimwood J."/>
            <person name="Aerts A."/>
            <person name="Rouze P."/>
            <person name="Salamov A."/>
            <person name="Putnam N."/>
            <person name="Dupont C."/>
            <person name="Jorgensen R."/>
            <person name="Derelle E."/>
            <person name="Rombauts S."/>
            <person name="Zhou K."/>
            <person name="Otillar R."/>
            <person name="Merchant S.S."/>
            <person name="Podell S."/>
            <person name="Gaasterland T."/>
            <person name="Napoli C."/>
            <person name="Gendler K."/>
            <person name="Manuell A."/>
            <person name="Tai V."/>
            <person name="Vallon O."/>
            <person name="Piganeau G."/>
            <person name="Jancek S."/>
            <person name="Heijde M."/>
            <person name="Jabbari K."/>
            <person name="Bowler C."/>
            <person name="Lohr M."/>
            <person name="Robbens S."/>
            <person name="Werner G."/>
            <person name="Dubchak I."/>
            <person name="Pazour G.J."/>
            <person name="Ren Q."/>
            <person name="Paulsen I."/>
            <person name="Delwiche C."/>
            <person name="Schmutz J."/>
            <person name="Rokhsar D."/>
            <person name="Van de Peer Y."/>
            <person name="Moreau H."/>
            <person name="Grigoriev I.V."/>
        </authorList>
    </citation>
    <scope>NUCLEOTIDE SEQUENCE [LARGE SCALE GENOMIC DNA]</scope>
    <source>
        <strain evidence="3 4">CCE9901</strain>
    </source>
</reference>
<evidence type="ECO:0000256" key="1">
    <source>
        <dbReference type="SAM" id="Coils"/>
    </source>
</evidence>
<feature type="coiled-coil region" evidence="1">
    <location>
        <begin position="601"/>
        <end position="763"/>
    </location>
</feature>
<keyword evidence="1" id="KW-0175">Coiled coil</keyword>
<name>A4RWU0_OSTLU</name>
<dbReference type="STRING" id="436017.A4RWU0"/>
<feature type="region of interest" description="Disordered" evidence="2">
    <location>
        <begin position="216"/>
        <end position="236"/>
    </location>
</feature>
<dbReference type="GeneID" id="5001588"/>
<organism evidence="3 4">
    <name type="scientific">Ostreococcus lucimarinus (strain CCE9901)</name>
    <dbReference type="NCBI Taxonomy" id="436017"/>
    <lineage>
        <taxon>Eukaryota</taxon>
        <taxon>Viridiplantae</taxon>
        <taxon>Chlorophyta</taxon>
        <taxon>Mamiellophyceae</taxon>
        <taxon>Mamiellales</taxon>
        <taxon>Bathycoccaceae</taxon>
        <taxon>Ostreococcus</taxon>
    </lineage>
</organism>
<gene>
    <name evidence="3" type="ORF">OSTLU_31455</name>
</gene>
<dbReference type="EMBL" id="CP000584">
    <property type="protein sequence ID" value="ABO95684.1"/>
    <property type="molecule type" value="Genomic_DNA"/>
</dbReference>
<dbReference type="KEGG" id="olu:OSTLU_31455"/>
<dbReference type="Proteomes" id="UP000001568">
    <property type="component" value="Chromosome 4"/>
</dbReference>
<keyword evidence="4" id="KW-1185">Reference proteome</keyword>
<dbReference type="RefSeq" id="XP_001417391.1">
    <property type="nucleotide sequence ID" value="XM_001417354.1"/>
</dbReference>
<sequence length="1291" mass="145385">MSDEETFEDEDRYRNARRGRTSASASASGARVGQLERELEDERAVVIRLRRELREANGNAERLRESHEEAKKFALASEKHAGALTERMQRLVCARDERWSERENAADASERALSARVAALTVESARASEEGERWRVKAQDLEEELRSIKAATFETEILNEEEDEDAGAAESAHRLRVRLAETRLALRQALASDSAEANTMASSQTSEQIGDALSMMSQSSRMTATKSARDNAKLASAEEKISSLKRVVKELRSTNNSQANELGRLEMLLREQIASSKLTLESAEATSENATHEREYFTNTLREREEELLVLRDTLSVLESDRSPATADGDWRRDEMNRAREKIIALETENASLVNERELLAGEVRQYRHELKGESERAEAYESIAKSARQREEILFAQLEWKTEECIAYMDAELELLSRLDDAERDNLDLEISLKSCEKALRLQVERLSQYSATQIGDLKRKVQQSVTDTVSTDAAANFCRGIQIALRQTDDGETTVNQRLEEALLDAQRTIALLECTSIKYEKAFTSAMRHVEKAEHRSESTKTAFDHVCAILELSQKSYASLSSKAMSSLENRLMTTHARNVKLSQIIVRGETDTGVELNEMEEELRDRDEKIELMKARIDELEVTGSELIGARESAASAMQAMSVARDKAKKEVFEEQDRLREAQRTIAELNARVAQLHEEFRASILEDQADQLRALVEEQAQTIASASMELEKRVNAETHAQERLAEITRELEATRESFERATAELEEVRESRAKLVERTDGQSEHPDVVTKLSQRTSELEKAIEVRDDRIRELEKSARFETALATKGTTATLGAKVDPHDAESLVTVALKDNRAAAVVAAAARDEVDRLKEEIRWRDDALAAVGASTTNVAMDESTRTELENIKSLLEGAFKQHEGRLSETNRLVARDTSTLQAYAEVMTARLLNLEAEIAEQKRKEEEWQASNMPGDDERRAHVERCKRYRELMQRLRQEHERERNKLLEFVKESEAKIADLTRRVQSSWAGESEAEVANLNAQLVRANQRIEELERQLKTKQLAVDATEGGFTLLTEVESADAELRDTSAKLATSVEEAARLRDELEQCKTQIESMREETKKAVEKQLTTRFRRELARHEDEIERLRERCSAFAPPCASLVEAVRKMSIRLLRMSAAVAHMSRQAQGKQSISETLMAKDANEVASLVGLSLEEITSVFAVQNIRSDGSADEAKTALSMLDSPENIAAAIAWCEARTLQLNDALTSEAPIAEVWRDDALDAVTSLVHDQASAAETCLRESTPELQRWWMGLATSD</sequence>
<feature type="compositionally biased region" description="Low complexity" evidence="2">
    <location>
        <begin position="21"/>
        <end position="31"/>
    </location>
</feature>
<feature type="coiled-coil region" evidence="1">
    <location>
        <begin position="124"/>
        <end position="151"/>
    </location>
</feature>
<dbReference type="Gramene" id="ABO95684">
    <property type="protein sequence ID" value="ABO95684"/>
    <property type="gene ID" value="OSTLU_31455"/>
</dbReference>
<accession>A4RWU0</accession>
<dbReference type="OMA" id="EWKTEEC"/>
<feature type="coiled-coil region" evidence="1">
    <location>
        <begin position="301"/>
        <end position="356"/>
    </location>
</feature>
<feature type="compositionally biased region" description="Polar residues" evidence="2">
    <location>
        <begin position="216"/>
        <end position="226"/>
    </location>
</feature>
<protein>
    <submittedName>
        <fullName evidence="3">Uncharacterized protein</fullName>
    </submittedName>
</protein>
<proteinExistence type="predicted"/>
<dbReference type="OrthoDB" id="10518983at2759"/>
<feature type="region of interest" description="Disordered" evidence="2">
    <location>
        <begin position="1"/>
        <end position="36"/>
    </location>
</feature>
<evidence type="ECO:0000313" key="3">
    <source>
        <dbReference type="EMBL" id="ABO95684.1"/>
    </source>
</evidence>
<evidence type="ECO:0000313" key="4">
    <source>
        <dbReference type="Proteomes" id="UP000001568"/>
    </source>
</evidence>
<evidence type="ECO:0000256" key="2">
    <source>
        <dbReference type="SAM" id="MobiDB-lite"/>
    </source>
</evidence>
<feature type="compositionally biased region" description="Acidic residues" evidence="2">
    <location>
        <begin position="1"/>
        <end position="10"/>
    </location>
</feature>